<feature type="domain" description="RNA polymerase sigma-70 region 2" evidence="5">
    <location>
        <begin position="26"/>
        <end position="87"/>
    </location>
</feature>
<evidence type="ECO:0000313" key="9">
    <source>
        <dbReference type="Proteomes" id="UP000522688"/>
    </source>
</evidence>
<evidence type="ECO:0000256" key="3">
    <source>
        <dbReference type="ARBA" id="ARBA00023082"/>
    </source>
</evidence>
<dbReference type="InterPro" id="IPR013325">
    <property type="entry name" value="RNA_pol_sigma_r2"/>
</dbReference>
<sequence length="176" mass="19479">MDVETLSDADLTRRAATGSRQALSSLFDRHATTITRYAWALASSRTDVAEIVQDTFVTMWKRSGEMALPHDSLLPWLLVVCRGHALNPARIQAGAPSTPLADLLAPLEGDDARDKLRFVRAEIDALSPLDRQLCELCLVDGLPYSEAAARLGLRSHTTRVPRSRSRLRKAVTHDEH</sequence>
<comment type="similarity">
    <text evidence="1">Belongs to the sigma-70 factor family. ECF subfamily.</text>
</comment>
<dbReference type="EMBL" id="BJUV01000017">
    <property type="protein sequence ID" value="GEK83581.1"/>
    <property type="molecule type" value="Genomic_DNA"/>
</dbReference>
<reference evidence="6 8" key="1">
    <citation type="submission" date="2019-07" db="EMBL/GenBank/DDBJ databases">
        <title>Whole genome shotgun sequence of Frigoribacterium faeni NBRC 103066.</title>
        <authorList>
            <person name="Hosoyama A."/>
            <person name="Uohara A."/>
            <person name="Ohji S."/>
            <person name="Ichikawa N."/>
        </authorList>
    </citation>
    <scope>NUCLEOTIDE SEQUENCE [LARGE SCALE GENOMIC DNA]</scope>
    <source>
        <strain evidence="6 8">NBRC 103066</strain>
    </source>
</reference>
<dbReference type="RefSeq" id="WP_146855450.1">
    <property type="nucleotide sequence ID" value="NZ_BAAAHR010000003.1"/>
</dbReference>
<dbReference type="Pfam" id="PF04542">
    <property type="entry name" value="Sigma70_r2"/>
    <property type="match status" value="1"/>
</dbReference>
<keyword evidence="4" id="KW-0804">Transcription</keyword>
<dbReference type="PANTHER" id="PTHR43133">
    <property type="entry name" value="RNA POLYMERASE ECF-TYPE SIGMA FACTO"/>
    <property type="match status" value="1"/>
</dbReference>
<keyword evidence="2" id="KW-0805">Transcription regulation</keyword>
<dbReference type="InterPro" id="IPR007627">
    <property type="entry name" value="RNA_pol_sigma70_r2"/>
</dbReference>
<accession>A0A7W3JL01</accession>
<keyword evidence="3" id="KW-0731">Sigma factor</keyword>
<dbReference type="InterPro" id="IPR013324">
    <property type="entry name" value="RNA_pol_sigma_r3/r4-like"/>
</dbReference>
<name>A0A7W3JL01_9MICO</name>
<dbReference type="SUPFAM" id="SSF88946">
    <property type="entry name" value="Sigma2 domain of RNA polymerase sigma factors"/>
    <property type="match status" value="1"/>
</dbReference>
<dbReference type="OrthoDB" id="5243766at2"/>
<evidence type="ECO:0000256" key="1">
    <source>
        <dbReference type="ARBA" id="ARBA00010641"/>
    </source>
</evidence>
<organism evidence="7 9">
    <name type="scientific">Frigoribacterium faeni</name>
    <dbReference type="NCBI Taxonomy" id="145483"/>
    <lineage>
        <taxon>Bacteria</taxon>
        <taxon>Bacillati</taxon>
        <taxon>Actinomycetota</taxon>
        <taxon>Actinomycetes</taxon>
        <taxon>Micrococcales</taxon>
        <taxon>Microbacteriaceae</taxon>
        <taxon>Frigoribacterium</taxon>
    </lineage>
</organism>
<keyword evidence="8" id="KW-1185">Reference proteome</keyword>
<dbReference type="InterPro" id="IPR039425">
    <property type="entry name" value="RNA_pol_sigma-70-like"/>
</dbReference>
<dbReference type="GO" id="GO:0006352">
    <property type="term" value="P:DNA-templated transcription initiation"/>
    <property type="evidence" value="ECO:0007669"/>
    <property type="project" value="InterPro"/>
</dbReference>
<dbReference type="EMBL" id="JACGWW010000008">
    <property type="protein sequence ID" value="MBA8814790.1"/>
    <property type="molecule type" value="Genomic_DNA"/>
</dbReference>
<dbReference type="AlphaFoldDB" id="A0A7W3JL01"/>
<dbReference type="PANTHER" id="PTHR43133:SF25">
    <property type="entry name" value="RNA POLYMERASE SIGMA FACTOR RFAY-RELATED"/>
    <property type="match status" value="1"/>
</dbReference>
<dbReference type="Gene3D" id="1.10.10.10">
    <property type="entry name" value="Winged helix-like DNA-binding domain superfamily/Winged helix DNA-binding domain"/>
    <property type="match status" value="1"/>
</dbReference>
<dbReference type="GO" id="GO:0016987">
    <property type="term" value="F:sigma factor activity"/>
    <property type="evidence" value="ECO:0007669"/>
    <property type="project" value="UniProtKB-KW"/>
</dbReference>
<evidence type="ECO:0000313" key="8">
    <source>
        <dbReference type="Proteomes" id="UP000321154"/>
    </source>
</evidence>
<comment type="caution">
    <text evidence="7">The sequence shown here is derived from an EMBL/GenBank/DDBJ whole genome shotgun (WGS) entry which is preliminary data.</text>
</comment>
<evidence type="ECO:0000313" key="6">
    <source>
        <dbReference type="EMBL" id="GEK83581.1"/>
    </source>
</evidence>
<evidence type="ECO:0000256" key="4">
    <source>
        <dbReference type="ARBA" id="ARBA00023163"/>
    </source>
</evidence>
<dbReference type="Gene3D" id="1.10.1740.10">
    <property type="match status" value="1"/>
</dbReference>
<dbReference type="SUPFAM" id="SSF88659">
    <property type="entry name" value="Sigma3 and sigma4 domains of RNA polymerase sigma factors"/>
    <property type="match status" value="1"/>
</dbReference>
<gene>
    <name evidence="7" type="ORF">FB463_003065</name>
    <name evidence="6" type="ORF">FFA01_18900</name>
</gene>
<reference evidence="7 9" key="2">
    <citation type="submission" date="2020-07" db="EMBL/GenBank/DDBJ databases">
        <title>Sequencing the genomes of 1000 actinobacteria strains.</title>
        <authorList>
            <person name="Klenk H.-P."/>
        </authorList>
    </citation>
    <scope>NUCLEOTIDE SEQUENCE [LARGE SCALE GENOMIC DNA]</scope>
    <source>
        <strain evidence="7 9">DSM 10309</strain>
    </source>
</reference>
<dbReference type="Proteomes" id="UP000321154">
    <property type="component" value="Unassembled WGS sequence"/>
</dbReference>
<proteinExistence type="inferred from homology"/>
<protein>
    <submittedName>
        <fullName evidence="7">RNA polymerase sigma-70 factor (ECF subfamily)</fullName>
    </submittedName>
</protein>
<dbReference type="Proteomes" id="UP000522688">
    <property type="component" value="Unassembled WGS sequence"/>
</dbReference>
<evidence type="ECO:0000256" key="2">
    <source>
        <dbReference type="ARBA" id="ARBA00023015"/>
    </source>
</evidence>
<evidence type="ECO:0000259" key="5">
    <source>
        <dbReference type="Pfam" id="PF04542"/>
    </source>
</evidence>
<evidence type="ECO:0000313" key="7">
    <source>
        <dbReference type="EMBL" id="MBA8814790.1"/>
    </source>
</evidence>
<dbReference type="InterPro" id="IPR036388">
    <property type="entry name" value="WH-like_DNA-bd_sf"/>
</dbReference>